<dbReference type="SUPFAM" id="SSF53850">
    <property type="entry name" value="Periplasmic binding protein-like II"/>
    <property type="match status" value="1"/>
</dbReference>
<evidence type="ECO:0000256" key="1">
    <source>
        <dbReference type="SAM" id="SignalP"/>
    </source>
</evidence>
<keyword evidence="1" id="KW-0732">Signal</keyword>
<dbReference type="PROSITE" id="PS51257">
    <property type="entry name" value="PROKAR_LIPOPROTEIN"/>
    <property type="match status" value="1"/>
</dbReference>
<dbReference type="Proteomes" id="UP000609346">
    <property type="component" value="Unassembled WGS sequence"/>
</dbReference>
<comment type="caution">
    <text evidence="2">The sequence shown here is derived from an EMBL/GenBank/DDBJ whole genome shotgun (WGS) entry which is preliminary data.</text>
</comment>
<sequence length="346" mass="38907">MRQWIYIALLMMFAALTACSAVPVSEVDSLQEDRPIELSVWLLPGTGLEPLIAEYDRDHPELKIRVVTAQYADVHSNLQTALAAGYGAPDVVVIEGTFIDRFKGFSSHFYNLYDYGAKALAGEYLDWKWINAQNADHSFLLALPTDIGPILLAYRRDLFEKAGLPSDRESVSRLLSSWDDYIEVGKTLKEKIGTKMFNSLRTMYRLMFSQLGEQYFDQTSGRLILQDNAEVRKAWDYTMKAASLGLSAGIEPYLPEWGMGLEQGSFAVMLAPPWMTGIMRNTAPTASGKWDLAELGPQQYGNWGGSYLALPKEGEHPEEAFALIRRSGWRKGARERTAPCRLSRTR</sequence>
<dbReference type="EMBL" id="JACXZA010000009">
    <property type="protein sequence ID" value="MBD3922525.1"/>
    <property type="molecule type" value="Genomic_DNA"/>
</dbReference>
<keyword evidence="3" id="KW-1185">Reference proteome</keyword>
<dbReference type="InterPro" id="IPR050490">
    <property type="entry name" value="Bact_solute-bd_prot1"/>
</dbReference>
<dbReference type="PANTHER" id="PTHR43649">
    <property type="entry name" value="ARABINOSE-BINDING PROTEIN-RELATED"/>
    <property type="match status" value="1"/>
</dbReference>
<evidence type="ECO:0000313" key="3">
    <source>
        <dbReference type="Proteomes" id="UP000609346"/>
    </source>
</evidence>
<proteinExistence type="predicted"/>
<accession>A0ABR8N3T6</accession>
<dbReference type="InterPro" id="IPR006059">
    <property type="entry name" value="SBP"/>
</dbReference>
<feature type="signal peptide" evidence="1">
    <location>
        <begin position="1"/>
        <end position="20"/>
    </location>
</feature>
<name>A0ABR8N3T6_9BACL</name>
<feature type="chain" id="PRO_5045288437" evidence="1">
    <location>
        <begin position="21"/>
        <end position="346"/>
    </location>
</feature>
<organism evidence="2 3">
    <name type="scientific">Paenibacillus terricola</name>
    <dbReference type="NCBI Taxonomy" id="2763503"/>
    <lineage>
        <taxon>Bacteria</taxon>
        <taxon>Bacillati</taxon>
        <taxon>Bacillota</taxon>
        <taxon>Bacilli</taxon>
        <taxon>Bacillales</taxon>
        <taxon>Paenibacillaceae</taxon>
        <taxon>Paenibacillus</taxon>
    </lineage>
</organism>
<protein>
    <submittedName>
        <fullName evidence="2">Extracellular solute-binding protein</fullName>
    </submittedName>
</protein>
<dbReference type="Pfam" id="PF01547">
    <property type="entry name" value="SBP_bac_1"/>
    <property type="match status" value="1"/>
</dbReference>
<gene>
    <name evidence="2" type="ORF">H8B09_27480</name>
</gene>
<evidence type="ECO:0000313" key="2">
    <source>
        <dbReference type="EMBL" id="MBD3922525.1"/>
    </source>
</evidence>
<dbReference type="PANTHER" id="PTHR43649:SF32">
    <property type="entry name" value="SUGAR BINDING SECRETED PROTEIN"/>
    <property type="match status" value="1"/>
</dbReference>
<reference evidence="2 3" key="1">
    <citation type="submission" date="2020-09" db="EMBL/GenBank/DDBJ databases">
        <title>Paenibacillus sp. strain PR3 16S rRNA gene Genome sequencing and assembly.</title>
        <authorList>
            <person name="Kim J."/>
        </authorList>
    </citation>
    <scope>NUCLEOTIDE SEQUENCE [LARGE SCALE GENOMIC DNA]</scope>
    <source>
        <strain evidence="2 3">PR3</strain>
    </source>
</reference>
<dbReference type="Gene3D" id="3.40.190.10">
    <property type="entry name" value="Periplasmic binding protein-like II"/>
    <property type="match status" value="1"/>
</dbReference>